<dbReference type="InterPro" id="IPR036206">
    <property type="entry name" value="ThiamineP_synth_sf"/>
</dbReference>
<name>A0A424YLZ0_9EURY</name>
<sequence>MTNKKTNLELLDFYFITDSRLSKKGIFVDVKEAIDAGCRIVQYREKNKCTKDMLQEAFRIKELCSNNSIFVINDRVDVALGVDADGVHLGQDDMDLAIARNLLGTDKIIGLTVHNAAQAREAELQGADYVGLSPIFNTSTKMDSGSGIGLERISGVKQEIKIPVVAIGGINVDNCESVIKAGADSIVSISAVLSSDDVKKEVKNMRNIIMAVKEERYNP</sequence>
<dbReference type="GO" id="GO:0009229">
    <property type="term" value="P:thiamine diphosphate biosynthetic process"/>
    <property type="evidence" value="ECO:0007669"/>
    <property type="project" value="UniProtKB-UniRule"/>
</dbReference>
<dbReference type="GO" id="GO:0000287">
    <property type="term" value="F:magnesium ion binding"/>
    <property type="evidence" value="ECO:0007669"/>
    <property type="project" value="UniProtKB-UniRule"/>
</dbReference>
<organism evidence="13 14">
    <name type="scientific">Methanosalsum natronophilum</name>
    <dbReference type="NCBI Taxonomy" id="768733"/>
    <lineage>
        <taxon>Archaea</taxon>
        <taxon>Methanobacteriati</taxon>
        <taxon>Methanobacteriota</taxon>
        <taxon>Stenosarchaea group</taxon>
        <taxon>Methanomicrobia</taxon>
        <taxon>Methanosarcinales</taxon>
        <taxon>Methanosarcinaceae</taxon>
        <taxon>Methanosalsum</taxon>
    </lineage>
</organism>
<evidence type="ECO:0000256" key="10">
    <source>
        <dbReference type="RuleBase" id="RU003826"/>
    </source>
</evidence>
<dbReference type="NCBIfam" id="TIGR00693">
    <property type="entry name" value="thiE"/>
    <property type="match status" value="1"/>
</dbReference>
<comment type="cofactor">
    <cofactor evidence="9">
        <name>Mg(2+)</name>
        <dbReference type="ChEBI" id="CHEBI:18420"/>
    </cofactor>
    <text evidence="9">Binds 1 Mg(2+) ion per subunit.</text>
</comment>
<dbReference type="GO" id="GO:0009228">
    <property type="term" value="P:thiamine biosynthetic process"/>
    <property type="evidence" value="ECO:0007669"/>
    <property type="project" value="UniProtKB-KW"/>
</dbReference>
<feature type="binding site" evidence="9">
    <location>
        <begin position="138"/>
        <end position="140"/>
    </location>
    <ligand>
        <name>2-[(2R,5Z)-2-carboxy-4-methylthiazol-5(2H)-ylidene]ethyl phosphate</name>
        <dbReference type="ChEBI" id="CHEBI:62899"/>
    </ligand>
</feature>
<evidence type="ECO:0000256" key="6">
    <source>
        <dbReference type="ARBA" id="ARBA00047334"/>
    </source>
</evidence>
<feature type="binding site" evidence="9">
    <location>
        <begin position="42"/>
        <end position="46"/>
    </location>
    <ligand>
        <name>4-amino-2-methyl-5-(diphosphooxymethyl)pyrimidine</name>
        <dbReference type="ChEBI" id="CHEBI:57841"/>
    </ligand>
</feature>
<evidence type="ECO:0000256" key="9">
    <source>
        <dbReference type="HAMAP-Rule" id="MF_00097"/>
    </source>
</evidence>
<accession>A0A424YLZ0</accession>
<keyword evidence="4 9" id="KW-0460">Magnesium</keyword>
<feature type="binding site" evidence="9">
    <location>
        <position position="73"/>
    </location>
    <ligand>
        <name>4-amino-2-methyl-5-(diphosphooxymethyl)pyrimidine</name>
        <dbReference type="ChEBI" id="CHEBI:57841"/>
    </ligand>
</feature>
<gene>
    <name evidence="9 13" type="primary">thiE</name>
    <name evidence="13" type="ORF">D5R95_09135</name>
</gene>
<evidence type="ECO:0000256" key="5">
    <source>
        <dbReference type="ARBA" id="ARBA00022977"/>
    </source>
</evidence>
<comment type="catalytic activity">
    <reaction evidence="7 9 10">
        <text>2-(2-carboxy-4-methylthiazol-5-yl)ethyl phosphate + 4-amino-2-methyl-5-(diphosphooxymethyl)pyrimidine + 2 H(+) = thiamine phosphate + CO2 + diphosphate</text>
        <dbReference type="Rhea" id="RHEA:47848"/>
        <dbReference type="ChEBI" id="CHEBI:15378"/>
        <dbReference type="ChEBI" id="CHEBI:16526"/>
        <dbReference type="ChEBI" id="CHEBI:33019"/>
        <dbReference type="ChEBI" id="CHEBI:37575"/>
        <dbReference type="ChEBI" id="CHEBI:57841"/>
        <dbReference type="ChEBI" id="CHEBI:62890"/>
        <dbReference type="EC" id="2.5.1.3"/>
    </reaction>
</comment>
<dbReference type="Pfam" id="PF02581">
    <property type="entry name" value="TMP-TENI"/>
    <property type="match status" value="1"/>
</dbReference>
<comment type="catalytic activity">
    <reaction evidence="6 9 10">
        <text>4-methyl-5-(2-phosphooxyethyl)-thiazole + 4-amino-2-methyl-5-(diphosphooxymethyl)pyrimidine + H(+) = thiamine phosphate + diphosphate</text>
        <dbReference type="Rhea" id="RHEA:22328"/>
        <dbReference type="ChEBI" id="CHEBI:15378"/>
        <dbReference type="ChEBI" id="CHEBI:33019"/>
        <dbReference type="ChEBI" id="CHEBI:37575"/>
        <dbReference type="ChEBI" id="CHEBI:57841"/>
        <dbReference type="ChEBI" id="CHEBI:58296"/>
        <dbReference type="EC" id="2.5.1.3"/>
    </reaction>
</comment>
<comment type="pathway">
    <text evidence="1 9 11">Cofactor biosynthesis; thiamine diphosphate biosynthesis; thiamine phosphate from 4-amino-2-methyl-5-diphosphomethylpyrimidine and 4-methyl-5-(2-phosphoethyl)-thiazole: step 1/1.</text>
</comment>
<evidence type="ECO:0000256" key="2">
    <source>
        <dbReference type="ARBA" id="ARBA00022679"/>
    </source>
</evidence>
<evidence type="ECO:0000256" key="11">
    <source>
        <dbReference type="RuleBase" id="RU004253"/>
    </source>
</evidence>
<feature type="domain" description="Thiamine phosphate synthase/TenI" evidence="12">
    <location>
        <begin position="13"/>
        <end position="192"/>
    </location>
</feature>
<dbReference type="EMBL" id="QZAB01000585">
    <property type="protein sequence ID" value="RQD79987.1"/>
    <property type="molecule type" value="Genomic_DNA"/>
</dbReference>
<reference evidence="13 14" key="1">
    <citation type="submission" date="2018-08" db="EMBL/GenBank/DDBJ databases">
        <title>The metabolism and importance of syntrophic acetate oxidation coupled to methane or sulfide production in haloalkaline environments.</title>
        <authorList>
            <person name="Timmers P.H.A."/>
            <person name="Vavourakis C.D."/>
            <person name="Sorokin D.Y."/>
            <person name="Sinninghe Damste J.S."/>
            <person name="Muyzer G."/>
            <person name="Stams A.J.M."/>
            <person name="Plugge C.M."/>
        </authorList>
    </citation>
    <scope>NUCLEOTIDE SEQUENCE [LARGE SCALE GENOMIC DNA]</scope>
    <source>
        <strain evidence="13">MSAO_Arc3</strain>
    </source>
</reference>
<evidence type="ECO:0000256" key="8">
    <source>
        <dbReference type="ARBA" id="ARBA00047883"/>
    </source>
</evidence>
<dbReference type="AlphaFoldDB" id="A0A424YLZ0"/>
<comment type="caution">
    <text evidence="13">The sequence shown here is derived from an EMBL/GenBank/DDBJ whole genome shotgun (WGS) entry which is preliminary data.</text>
</comment>
<evidence type="ECO:0000313" key="13">
    <source>
        <dbReference type="EMBL" id="RQD79987.1"/>
    </source>
</evidence>
<dbReference type="InterPro" id="IPR013785">
    <property type="entry name" value="Aldolase_TIM"/>
</dbReference>
<keyword evidence="5 9" id="KW-0784">Thiamine biosynthesis</keyword>
<evidence type="ECO:0000256" key="1">
    <source>
        <dbReference type="ARBA" id="ARBA00005165"/>
    </source>
</evidence>
<feature type="binding site" evidence="9">
    <location>
        <position position="169"/>
    </location>
    <ligand>
        <name>2-[(2R,5Z)-2-carboxy-4-methylthiazol-5(2H)-ylidene]ethyl phosphate</name>
        <dbReference type="ChEBI" id="CHEBI:62899"/>
    </ligand>
</feature>
<dbReference type="Proteomes" id="UP000284763">
    <property type="component" value="Unassembled WGS sequence"/>
</dbReference>
<dbReference type="GO" id="GO:0005737">
    <property type="term" value="C:cytoplasm"/>
    <property type="evidence" value="ECO:0007669"/>
    <property type="project" value="TreeGrafter"/>
</dbReference>
<comment type="similarity">
    <text evidence="9 10">Belongs to the thiamine-phosphate synthase family.</text>
</comment>
<comment type="catalytic activity">
    <reaction evidence="8 9 10">
        <text>2-[(2R,5Z)-2-carboxy-4-methylthiazol-5(2H)-ylidene]ethyl phosphate + 4-amino-2-methyl-5-(diphosphooxymethyl)pyrimidine + 2 H(+) = thiamine phosphate + CO2 + diphosphate</text>
        <dbReference type="Rhea" id="RHEA:47844"/>
        <dbReference type="ChEBI" id="CHEBI:15378"/>
        <dbReference type="ChEBI" id="CHEBI:16526"/>
        <dbReference type="ChEBI" id="CHEBI:33019"/>
        <dbReference type="ChEBI" id="CHEBI:37575"/>
        <dbReference type="ChEBI" id="CHEBI:57841"/>
        <dbReference type="ChEBI" id="CHEBI:62899"/>
        <dbReference type="EC" id="2.5.1.3"/>
    </reaction>
</comment>
<evidence type="ECO:0000259" key="12">
    <source>
        <dbReference type="Pfam" id="PF02581"/>
    </source>
</evidence>
<dbReference type="InterPro" id="IPR022998">
    <property type="entry name" value="ThiamineP_synth_TenI"/>
</dbReference>
<dbReference type="GO" id="GO:0004789">
    <property type="term" value="F:thiamine-phosphate diphosphorylase activity"/>
    <property type="evidence" value="ECO:0007669"/>
    <property type="project" value="UniProtKB-UniRule"/>
</dbReference>
<protein>
    <recommendedName>
        <fullName evidence="9">Thiamine-phosphate synthase</fullName>
        <shortName evidence="9">TP synthase</shortName>
        <shortName evidence="9">TPS</shortName>
        <ecNumber evidence="9">2.5.1.3</ecNumber>
    </recommendedName>
    <alternativeName>
        <fullName evidence="9">Thiamine-phosphate pyrophosphorylase</fullName>
        <shortName evidence="9">TMP pyrophosphorylase</shortName>
        <shortName evidence="9">TMP-PPase</shortName>
    </alternativeName>
</protein>
<evidence type="ECO:0000256" key="4">
    <source>
        <dbReference type="ARBA" id="ARBA00022842"/>
    </source>
</evidence>
<dbReference type="SUPFAM" id="SSF51391">
    <property type="entry name" value="Thiamin phosphate synthase"/>
    <property type="match status" value="1"/>
</dbReference>
<dbReference type="UniPathway" id="UPA00060">
    <property type="reaction ID" value="UER00141"/>
</dbReference>
<evidence type="ECO:0000256" key="3">
    <source>
        <dbReference type="ARBA" id="ARBA00022723"/>
    </source>
</evidence>
<comment type="function">
    <text evidence="9">Condenses 4-methyl-5-(beta-hydroxyethyl)thiazole monophosphate (THZ-P) and 2-methyl-4-amino-5-hydroxymethyl pyrimidine pyrophosphate (HMP-PP) to form thiamine monophosphate (TMP).</text>
</comment>
<evidence type="ECO:0000256" key="7">
    <source>
        <dbReference type="ARBA" id="ARBA00047851"/>
    </source>
</evidence>
<dbReference type="RefSeq" id="WP_259135825.1">
    <property type="nucleotide sequence ID" value="NZ_JANUCS010000037.1"/>
</dbReference>
<dbReference type="PANTHER" id="PTHR20857:SF23">
    <property type="entry name" value="THIAMINE BIOSYNTHETIC BIFUNCTIONAL ENZYME"/>
    <property type="match status" value="1"/>
</dbReference>
<evidence type="ECO:0000313" key="14">
    <source>
        <dbReference type="Proteomes" id="UP000284763"/>
    </source>
</evidence>
<dbReference type="HAMAP" id="MF_00097">
    <property type="entry name" value="TMP_synthase"/>
    <property type="match status" value="1"/>
</dbReference>
<dbReference type="Gene3D" id="3.20.20.70">
    <property type="entry name" value="Aldolase class I"/>
    <property type="match status" value="1"/>
</dbReference>
<feature type="binding site" evidence="9">
    <location>
        <position position="74"/>
    </location>
    <ligand>
        <name>Mg(2+)</name>
        <dbReference type="ChEBI" id="CHEBI:18420"/>
    </ligand>
</feature>
<feature type="binding site" evidence="9">
    <location>
        <begin position="189"/>
        <end position="190"/>
    </location>
    <ligand>
        <name>2-[(2R,5Z)-2-carboxy-4-methylthiazol-5(2H)-ylidene]ethyl phosphate</name>
        <dbReference type="ChEBI" id="CHEBI:62899"/>
    </ligand>
</feature>
<keyword evidence="3 9" id="KW-0479">Metal-binding</keyword>
<dbReference type="CDD" id="cd00564">
    <property type="entry name" value="TMP_TenI"/>
    <property type="match status" value="1"/>
</dbReference>
<feature type="binding site" evidence="9">
    <location>
        <position position="141"/>
    </location>
    <ligand>
        <name>4-amino-2-methyl-5-(diphosphooxymethyl)pyrimidine</name>
        <dbReference type="ChEBI" id="CHEBI:57841"/>
    </ligand>
</feature>
<dbReference type="FunFam" id="3.20.20.70:FF:000096">
    <property type="entry name" value="Thiamine-phosphate synthase"/>
    <property type="match status" value="1"/>
</dbReference>
<feature type="binding site" evidence="9">
    <location>
        <position position="112"/>
    </location>
    <ligand>
        <name>4-amino-2-methyl-5-(diphosphooxymethyl)pyrimidine</name>
        <dbReference type="ChEBI" id="CHEBI:57841"/>
    </ligand>
</feature>
<proteinExistence type="inferred from homology"/>
<keyword evidence="2 9" id="KW-0808">Transferase</keyword>
<dbReference type="InterPro" id="IPR034291">
    <property type="entry name" value="TMP_synthase"/>
</dbReference>
<feature type="binding site" evidence="9">
    <location>
        <position position="93"/>
    </location>
    <ligand>
        <name>Mg(2+)</name>
        <dbReference type="ChEBI" id="CHEBI:18420"/>
    </ligand>
</feature>
<dbReference type="PANTHER" id="PTHR20857">
    <property type="entry name" value="THIAMINE-PHOSPHATE PYROPHOSPHORYLASE"/>
    <property type="match status" value="1"/>
</dbReference>
<dbReference type="EC" id="2.5.1.3" evidence="9"/>